<dbReference type="PROSITE" id="PS51184">
    <property type="entry name" value="JMJC"/>
    <property type="match status" value="1"/>
</dbReference>
<evidence type="ECO:0000313" key="6">
    <source>
        <dbReference type="Proteomes" id="UP001596160"/>
    </source>
</evidence>
<reference evidence="6" key="1">
    <citation type="journal article" date="2019" name="Int. J. Syst. Evol. Microbiol.">
        <title>The Global Catalogue of Microorganisms (GCM) 10K type strain sequencing project: providing services to taxonomists for standard genome sequencing and annotation.</title>
        <authorList>
            <consortium name="The Broad Institute Genomics Platform"/>
            <consortium name="The Broad Institute Genome Sequencing Center for Infectious Disease"/>
            <person name="Wu L."/>
            <person name="Ma J."/>
        </authorList>
    </citation>
    <scope>NUCLEOTIDE SEQUENCE [LARGE SCALE GENOMIC DNA]</scope>
    <source>
        <strain evidence="6">PCU 266</strain>
    </source>
</reference>
<protein>
    <submittedName>
        <fullName evidence="5">JmjC domain-containing protein</fullName>
    </submittedName>
</protein>
<evidence type="ECO:0000256" key="1">
    <source>
        <dbReference type="ARBA" id="ARBA00001954"/>
    </source>
</evidence>
<dbReference type="RefSeq" id="WP_344476970.1">
    <property type="nucleotide sequence ID" value="NZ_BAAASB010000007.1"/>
</dbReference>
<evidence type="ECO:0000256" key="2">
    <source>
        <dbReference type="ARBA" id="ARBA00022723"/>
    </source>
</evidence>
<dbReference type="InterPro" id="IPR039994">
    <property type="entry name" value="NO66-like"/>
</dbReference>
<keyword evidence="6" id="KW-1185">Reference proteome</keyword>
<comment type="cofactor">
    <cofactor evidence="1">
        <name>Fe(2+)</name>
        <dbReference type="ChEBI" id="CHEBI:29033"/>
    </cofactor>
</comment>
<dbReference type="PANTHER" id="PTHR13096:SF8">
    <property type="entry name" value="RIBOSOMAL OXYGENASE 1"/>
    <property type="match status" value="1"/>
</dbReference>
<dbReference type="InterPro" id="IPR003347">
    <property type="entry name" value="JmjC_dom"/>
</dbReference>
<comment type="caution">
    <text evidence="5">The sequence shown here is derived from an EMBL/GenBank/DDBJ whole genome shotgun (WGS) entry which is preliminary data.</text>
</comment>
<dbReference type="PANTHER" id="PTHR13096">
    <property type="entry name" value="MINA53 MYC INDUCED NUCLEAR ANTIGEN"/>
    <property type="match status" value="1"/>
</dbReference>
<dbReference type="SUPFAM" id="SSF51197">
    <property type="entry name" value="Clavaminate synthase-like"/>
    <property type="match status" value="1"/>
</dbReference>
<dbReference type="Pfam" id="PF08007">
    <property type="entry name" value="JmjC_2"/>
    <property type="match status" value="1"/>
</dbReference>
<evidence type="ECO:0000259" key="4">
    <source>
        <dbReference type="PROSITE" id="PS51184"/>
    </source>
</evidence>
<feature type="domain" description="JmjC" evidence="4">
    <location>
        <begin position="57"/>
        <end position="198"/>
    </location>
</feature>
<evidence type="ECO:0000256" key="3">
    <source>
        <dbReference type="ARBA" id="ARBA00023004"/>
    </source>
</evidence>
<name>A0ABW0AA64_9ACTN</name>
<organism evidence="5 6">
    <name type="scientific">Streptomyces amakusaensis</name>
    <dbReference type="NCBI Taxonomy" id="67271"/>
    <lineage>
        <taxon>Bacteria</taxon>
        <taxon>Bacillati</taxon>
        <taxon>Actinomycetota</taxon>
        <taxon>Actinomycetes</taxon>
        <taxon>Kitasatosporales</taxon>
        <taxon>Streptomycetaceae</taxon>
        <taxon>Streptomyces</taxon>
    </lineage>
</organism>
<evidence type="ECO:0000313" key="5">
    <source>
        <dbReference type="EMBL" id="MFC5150668.1"/>
    </source>
</evidence>
<keyword evidence="3" id="KW-0408">Iron</keyword>
<dbReference type="Proteomes" id="UP001596160">
    <property type="component" value="Unassembled WGS sequence"/>
</dbReference>
<proteinExistence type="predicted"/>
<dbReference type="Gene3D" id="2.60.120.650">
    <property type="entry name" value="Cupin"/>
    <property type="match status" value="1"/>
</dbReference>
<dbReference type="EMBL" id="JBHSKP010000001">
    <property type="protein sequence ID" value="MFC5150668.1"/>
    <property type="molecule type" value="Genomic_DNA"/>
</dbReference>
<keyword evidence="2" id="KW-0479">Metal-binding</keyword>
<gene>
    <name evidence="5" type="ORF">ACFPRH_02830</name>
</gene>
<accession>A0ABW0AA64</accession>
<sequence length="353" mass="39260">MTAAPHPVVTRLGEDFLTQTYGRTYRYLPGDAKSLPGLPTWDDLNDTLAHHQRLTYGTTLTIESFDELHPGTQDLADSLEATLRTRIRVDLHASCTATATHPRWDAHDTVVIQAGGMKRWKIYRPTLNHPTARDTEVPPPWEPTATHLLTPGDLLYLPRGWWHAHPTPPEDGQSLHLTCAITPTTGADLITWITELPEELLRKDLPSFGTPQEKQRTVDGLRELLTNALTDGTLIDRYLQHQDAHAPVRPRPSHPYTTRIPATDPDLHARLLTTRHTLGLTPDGKARLTAAGRTWTFAPAVLPLLELLTDRAEHRIKYLARSTGLTRGQVAKVVEELMAGGIVAVRRHQAGVG</sequence>